<dbReference type="PROSITE" id="PS50835">
    <property type="entry name" value="IG_LIKE"/>
    <property type="match status" value="1"/>
</dbReference>
<keyword evidence="5" id="KW-1064">Adaptive immunity</keyword>
<sequence length="111" mass="13167">MLCPGLLWAFMFFFNFRFITTEKSIQAQTTVTVQEGEAVTMDCTYETSWSFYSLFWYKQHPSGELVFLIYQFSSYPNAKQDRYFVNFQREKNFISLTISSLQLADSAKYFC</sequence>
<dbReference type="PANTHER" id="PTHR19367">
    <property type="entry name" value="T-CELL RECEPTOR ALPHA CHAIN V REGION"/>
    <property type="match status" value="1"/>
</dbReference>
<evidence type="ECO:0000256" key="4">
    <source>
        <dbReference type="ARBA" id="ARBA00022859"/>
    </source>
</evidence>
<dbReference type="FunFam" id="2.60.40.10:FF:000878">
    <property type="entry name" value="T cell receptor alpha variable 38-1"/>
    <property type="match status" value="1"/>
</dbReference>
<evidence type="ECO:0000259" key="12">
    <source>
        <dbReference type="PROSITE" id="PS50835"/>
    </source>
</evidence>
<keyword evidence="9" id="KW-0393">Immunoglobulin domain</keyword>
<feature type="signal peptide" evidence="11">
    <location>
        <begin position="1"/>
        <end position="21"/>
    </location>
</feature>
<keyword evidence="6" id="KW-0472">Membrane</keyword>
<keyword evidence="3 11" id="KW-0732">Signal</keyword>
<dbReference type="InterPro" id="IPR013106">
    <property type="entry name" value="Ig_V-set"/>
</dbReference>
<dbReference type="SUPFAM" id="SSF48726">
    <property type="entry name" value="Immunoglobulin"/>
    <property type="match status" value="1"/>
</dbReference>
<dbReference type="Pfam" id="PF07686">
    <property type="entry name" value="V-set"/>
    <property type="match status" value="1"/>
</dbReference>
<feature type="domain" description="Ig-like" evidence="12">
    <location>
        <begin position="22"/>
        <end position="111"/>
    </location>
</feature>
<feature type="chain" id="PRO_5003417691" description="Ig-like domain-containing protein" evidence="11">
    <location>
        <begin position="22"/>
        <end position="111"/>
    </location>
</feature>
<dbReference type="Proteomes" id="UP000001074">
    <property type="component" value="Unassembled WGS sequence"/>
</dbReference>
<name>G1PZ16_MYOLU</name>
<dbReference type="GO" id="GO:0042101">
    <property type="term" value="C:T cell receptor complex"/>
    <property type="evidence" value="ECO:0007669"/>
    <property type="project" value="UniProtKB-KW"/>
</dbReference>
<keyword evidence="8" id="KW-0675">Receptor</keyword>
<dbReference type="Ensembl" id="ENSMLUT00000028963.1">
    <property type="protein sequence ID" value="ENSMLUP00000016698.1"/>
    <property type="gene ID" value="ENSMLUG00000029316.1"/>
</dbReference>
<dbReference type="Gene3D" id="2.60.40.10">
    <property type="entry name" value="Immunoglobulins"/>
    <property type="match status" value="1"/>
</dbReference>
<organism evidence="13 14">
    <name type="scientific">Myotis lucifugus</name>
    <name type="common">Little brown bat</name>
    <dbReference type="NCBI Taxonomy" id="59463"/>
    <lineage>
        <taxon>Eukaryota</taxon>
        <taxon>Metazoa</taxon>
        <taxon>Chordata</taxon>
        <taxon>Craniata</taxon>
        <taxon>Vertebrata</taxon>
        <taxon>Euteleostomi</taxon>
        <taxon>Mammalia</taxon>
        <taxon>Eutheria</taxon>
        <taxon>Laurasiatheria</taxon>
        <taxon>Chiroptera</taxon>
        <taxon>Yangochiroptera</taxon>
        <taxon>Vespertilionidae</taxon>
        <taxon>Myotis</taxon>
    </lineage>
</organism>
<dbReference type="InterPro" id="IPR051287">
    <property type="entry name" value="TCR_variable_region"/>
</dbReference>
<evidence type="ECO:0000256" key="10">
    <source>
        <dbReference type="ARBA" id="ARBA00043266"/>
    </source>
</evidence>
<keyword evidence="2" id="KW-1003">Cell membrane</keyword>
<protein>
    <recommendedName>
        <fullName evidence="12">Ig-like domain-containing protein</fullName>
    </recommendedName>
</protein>
<dbReference type="GO" id="GO:0002250">
    <property type="term" value="P:adaptive immune response"/>
    <property type="evidence" value="ECO:0007669"/>
    <property type="project" value="UniProtKB-KW"/>
</dbReference>
<proteinExistence type="predicted"/>
<reference evidence="13" key="2">
    <citation type="submission" date="2025-08" db="UniProtKB">
        <authorList>
            <consortium name="Ensembl"/>
        </authorList>
    </citation>
    <scope>IDENTIFICATION</scope>
</reference>
<dbReference type="AlphaFoldDB" id="G1PZ16"/>
<evidence type="ECO:0000313" key="13">
    <source>
        <dbReference type="Ensembl" id="ENSMLUP00000016698.1"/>
    </source>
</evidence>
<evidence type="ECO:0000256" key="7">
    <source>
        <dbReference type="ARBA" id="ARBA00023157"/>
    </source>
</evidence>
<dbReference type="InterPro" id="IPR013783">
    <property type="entry name" value="Ig-like_fold"/>
</dbReference>
<dbReference type="GeneTree" id="ENSGT00940000161790"/>
<keyword evidence="14" id="KW-1185">Reference proteome</keyword>
<accession>G1PZ16</accession>
<evidence type="ECO:0000256" key="8">
    <source>
        <dbReference type="ARBA" id="ARBA00023170"/>
    </source>
</evidence>
<evidence type="ECO:0000256" key="2">
    <source>
        <dbReference type="ARBA" id="ARBA00022475"/>
    </source>
</evidence>
<keyword evidence="10" id="KW-1279">T cell receptor</keyword>
<evidence type="ECO:0000256" key="6">
    <source>
        <dbReference type="ARBA" id="ARBA00023136"/>
    </source>
</evidence>
<keyword evidence="4" id="KW-0391">Immunity</keyword>
<dbReference type="InterPro" id="IPR036179">
    <property type="entry name" value="Ig-like_dom_sf"/>
</dbReference>
<comment type="subcellular location">
    <subcellularLocation>
        <location evidence="1">Cell membrane</location>
    </subcellularLocation>
</comment>
<evidence type="ECO:0000256" key="5">
    <source>
        <dbReference type="ARBA" id="ARBA00023130"/>
    </source>
</evidence>
<evidence type="ECO:0000256" key="9">
    <source>
        <dbReference type="ARBA" id="ARBA00023319"/>
    </source>
</evidence>
<evidence type="ECO:0000256" key="1">
    <source>
        <dbReference type="ARBA" id="ARBA00004236"/>
    </source>
</evidence>
<evidence type="ECO:0000256" key="11">
    <source>
        <dbReference type="SAM" id="SignalP"/>
    </source>
</evidence>
<dbReference type="InterPro" id="IPR007110">
    <property type="entry name" value="Ig-like_dom"/>
</dbReference>
<reference evidence="13 14" key="1">
    <citation type="journal article" date="2011" name="Nature">
        <title>A high-resolution map of human evolutionary constraint using 29 mammals.</title>
        <authorList>
            <person name="Lindblad-Toh K."/>
            <person name="Garber M."/>
            <person name="Zuk O."/>
            <person name="Lin M.F."/>
            <person name="Parker B.J."/>
            <person name="Washietl S."/>
            <person name="Kheradpour P."/>
            <person name="Ernst J."/>
            <person name="Jordan G."/>
            <person name="Mauceli E."/>
            <person name="Ward L.D."/>
            <person name="Lowe C.B."/>
            <person name="Holloway A.K."/>
            <person name="Clamp M."/>
            <person name="Gnerre S."/>
            <person name="Alfoldi J."/>
            <person name="Beal K."/>
            <person name="Chang J."/>
            <person name="Clawson H."/>
            <person name="Cuff J."/>
            <person name="Di Palma F."/>
            <person name="Fitzgerald S."/>
            <person name="Flicek P."/>
            <person name="Guttman M."/>
            <person name="Hubisz M.J."/>
            <person name="Jaffe D.B."/>
            <person name="Jungreis I."/>
            <person name="Kent W.J."/>
            <person name="Kostka D."/>
            <person name="Lara M."/>
            <person name="Martins A.L."/>
            <person name="Massingham T."/>
            <person name="Moltke I."/>
            <person name="Raney B.J."/>
            <person name="Rasmussen M.D."/>
            <person name="Robinson J."/>
            <person name="Stark A."/>
            <person name="Vilella A.J."/>
            <person name="Wen J."/>
            <person name="Xie X."/>
            <person name="Zody M.C."/>
            <person name="Baldwin J."/>
            <person name="Bloom T."/>
            <person name="Chin C.W."/>
            <person name="Heiman D."/>
            <person name="Nicol R."/>
            <person name="Nusbaum C."/>
            <person name="Young S."/>
            <person name="Wilkinson J."/>
            <person name="Worley K.C."/>
            <person name="Kovar C.L."/>
            <person name="Muzny D.M."/>
            <person name="Gibbs R.A."/>
            <person name="Cree A."/>
            <person name="Dihn H.H."/>
            <person name="Fowler G."/>
            <person name="Jhangiani S."/>
            <person name="Joshi V."/>
            <person name="Lee S."/>
            <person name="Lewis L.R."/>
            <person name="Nazareth L.V."/>
            <person name="Okwuonu G."/>
            <person name="Santibanez J."/>
            <person name="Warren W.C."/>
            <person name="Mardis E.R."/>
            <person name="Weinstock G.M."/>
            <person name="Wilson R.K."/>
            <person name="Delehaunty K."/>
            <person name="Dooling D."/>
            <person name="Fronik C."/>
            <person name="Fulton L."/>
            <person name="Fulton B."/>
            <person name="Graves T."/>
            <person name="Minx P."/>
            <person name="Sodergren E."/>
            <person name="Birney E."/>
            <person name="Margulies E.H."/>
            <person name="Herrero J."/>
            <person name="Green E.D."/>
            <person name="Haussler D."/>
            <person name="Siepel A."/>
            <person name="Goldman N."/>
            <person name="Pollard K.S."/>
            <person name="Pedersen J.S."/>
            <person name="Lander E.S."/>
            <person name="Kellis M."/>
        </authorList>
    </citation>
    <scope>NUCLEOTIDE SEQUENCE [LARGE SCALE GENOMIC DNA]</scope>
</reference>
<dbReference type="OMA" id="LLWAFMA"/>
<evidence type="ECO:0000256" key="3">
    <source>
        <dbReference type="ARBA" id="ARBA00022729"/>
    </source>
</evidence>
<evidence type="ECO:0000313" key="14">
    <source>
        <dbReference type="Proteomes" id="UP000001074"/>
    </source>
</evidence>
<keyword evidence="7" id="KW-1015">Disulfide bond</keyword>
<reference evidence="13" key="3">
    <citation type="submission" date="2025-09" db="UniProtKB">
        <authorList>
            <consortium name="Ensembl"/>
        </authorList>
    </citation>
    <scope>IDENTIFICATION</scope>
</reference>
<dbReference type="SMART" id="SM00406">
    <property type="entry name" value="IGv"/>
    <property type="match status" value="1"/>
</dbReference>
<dbReference type="EMBL" id="AAPE02039957">
    <property type="status" value="NOT_ANNOTATED_CDS"/>
    <property type="molecule type" value="Genomic_DNA"/>
</dbReference>
<dbReference type="PANTHER" id="PTHR19367:SF45">
    <property type="entry name" value="IG-LIKE DOMAIN-CONTAINING PROTEIN"/>
    <property type="match status" value="1"/>
</dbReference>